<dbReference type="AlphaFoldDB" id="A0A974HVT5"/>
<feature type="compositionally biased region" description="Acidic residues" evidence="4">
    <location>
        <begin position="33"/>
        <end position="46"/>
    </location>
</feature>
<sequence length="119" mass="13495">MEIPFTLRVSVSSDQGGRKYMEDVIQIVVGPEPGEDELPWSEEEEGTPAKNCRSENRQTVAFFAVYDGHGGREAAHFARDHLWAHIRKQKGFLSRDPEEVCGAIRKGFVACHHAMWKKL</sequence>
<feature type="non-terminal residue" evidence="6">
    <location>
        <position position="119"/>
    </location>
</feature>
<dbReference type="Gene3D" id="3.60.40.10">
    <property type="entry name" value="PPM-type phosphatase domain"/>
    <property type="match status" value="1"/>
</dbReference>
<dbReference type="PROSITE" id="PS01032">
    <property type="entry name" value="PPM_1"/>
    <property type="match status" value="1"/>
</dbReference>
<dbReference type="PROSITE" id="PS51746">
    <property type="entry name" value="PPM_2"/>
    <property type="match status" value="1"/>
</dbReference>
<keyword evidence="1" id="KW-0479">Metal-binding</keyword>
<organism evidence="6 7">
    <name type="scientific">Xenopus laevis</name>
    <name type="common">African clawed frog</name>
    <dbReference type="NCBI Taxonomy" id="8355"/>
    <lineage>
        <taxon>Eukaryota</taxon>
        <taxon>Metazoa</taxon>
        <taxon>Chordata</taxon>
        <taxon>Craniata</taxon>
        <taxon>Vertebrata</taxon>
        <taxon>Euteleostomi</taxon>
        <taxon>Amphibia</taxon>
        <taxon>Batrachia</taxon>
        <taxon>Anura</taxon>
        <taxon>Pipoidea</taxon>
        <taxon>Pipidae</taxon>
        <taxon>Xenopodinae</taxon>
        <taxon>Xenopus</taxon>
        <taxon>Xenopus</taxon>
    </lineage>
</organism>
<evidence type="ECO:0000259" key="5">
    <source>
        <dbReference type="PROSITE" id="PS51746"/>
    </source>
</evidence>
<evidence type="ECO:0000313" key="7">
    <source>
        <dbReference type="Proteomes" id="UP000694892"/>
    </source>
</evidence>
<dbReference type="Pfam" id="PF00481">
    <property type="entry name" value="PP2C"/>
    <property type="match status" value="1"/>
</dbReference>
<feature type="domain" description="PPM-type phosphatase" evidence="5">
    <location>
        <begin position="8"/>
        <end position="119"/>
    </location>
</feature>
<protein>
    <recommendedName>
        <fullName evidence="5">PPM-type phosphatase domain-containing protein</fullName>
    </recommendedName>
</protein>
<evidence type="ECO:0000256" key="4">
    <source>
        <dbReference type="SAM" id="MobiDB-lite"/>
    </source>
</evidence>
<name>A0A974HVT5_XENLA</name>
<dbReference type="InterPro" id="IPR001932">
    <property type="entry name" value="PPM-type_phosphatase-like_dom"/>
</dbReference>
<dbReference type="SUPFAM" id="SSF81606">
    <property type="entry name" value="PP2C-like"/>
    <property type="match status" value="1"/>
</dbReference>
<keyword evidence="3" id="KW-0904">Protein phosphatase</keyword>
<evidence type="ECO:0000256" key="1">
    <source>
        <dbReference type="ARBA" id="ARBA00022723"/>
    </source>
</evidence>
<evidence type="ECO:0000256" key="3">
    <source>
        <dbReference type="ARBA" id="ARBA00022912"/>
    </source>
</evidence>
<dbReference type="Proteomes" id="UP000694892">
    <property type="component" value="Chromosome 2S"/>
</dbReference>
<dbReference type="EMBL" id="CM004469">
    <property type="protein sequence ID" value="OCT92237.1"/>
    <property type="molecule type" value="Genomic_DNA"/>
</dbReference>
<accession>A0A974HVT5</accession>
<proteinExistence type="predicted"/>
<reference evidence="7" key="1">
    <citation type="journal article" date="2016" name="Nature">
        <title>Genome evolution in the allotetraploid frog Xenopus laevis.</title>
        <authorList>
            <person name="Session A.M."/>
            <person name="Uno Y."/>
            <person name="Kwon T."/>
            <person name="Chapman J.A."/>
            <person name="Toyoda A."/>
            <person name="Takahashi S."/>
            <person name="Fukui A."/>
            <person name="Hikosaka A."/>
            <person name="Suzuki A."/>
            <person name="Kondo M."/>
            <person name="van Heeringen S.J."/>
            <person name="Quigley I."/>
            <person name="Heinz S."/>
            <person name="Ogino H."/>
            <person name="Ochi H."/>
            <person name="Hellsten U."/>
            <person name="Lyons J.B."/>
            <person name="Simakov O."/>
            <person name="Putnam N."/>
            <person name="Stites J."/>
            <person name="Kuroki Y."/>
            <person name="Tanaka T."/>
            <person name="Michiue T."/>
            <person name="Watanabe M."/>
            <person name="Bogdanovic O."/>
            <person name="Lister R."/>
            <person name="Georgiou G."/>
            <person name="Paranjpe S.S."/>
            <person name="van Kruijsbergen I."/>
            <person name="Shu S."/>
            <person name="Carlson J."/>
            <person name="Kinoshita T."/>
            <person name="Ohta Y."/>
            <person name="Mawaribuchi S."/>
            <person name="Jenkins J."/>
            <person name="Grimwood J."/>
            <person name="Schmutz J."/>
            <person name="Mitros T."/>
            <person name="Mozaffari S.V."/>
            <person name="Suzuki Y."/>
            <person name="Haramoto Y."/>
            <person name="Yamamoto T.S."/>
            <person name="Takagi C."/>
            <person name="Heald R."/>
            <person name="Miller K."/>
            <person name="Haudenschild C."/>
            <person name="Kitzman J."/>
            <person name="Nakayama T."/>
            <person name="Izutsu Y."/>
            <person name="Robert J."/>
            <person name="Fortriede J."/>
            <person name="Burns K."/>
            <person name="Lotay V."/>
            <person name="Karimi K."/>
            <person name="Yasuoka Y."/>
            <person name="Dichmann D.S."/>
            <person name="Flajnik M.F."/>
            <person name="Houston D.W."/>
            <person name="Shendure J."/>
            <person name="DuPasquier L."/>
            <person name="Vize P.D."/>
            <person name="Zorn A.M."/>
            <person name="Ito M."/>
            <person name="Marcotte E.M."/>
            <person name="Wallingford J.B."/>
            <person name="Ito Y."/>
            <person name="Asashima M."/>
            <person name="Ueno N."/>
            <person name="Matsuda Y."/>
            <person name="Veenstra G.J."/>
            <person name="Fujiyama A."/>
            <person name="Harland R.M."/>
            <person name="Taira M."/>
            <person name="Rokhsar D.S."/>
        </authorList>
    </citation>
    <scope>NUCLEOTIDE SEQUENCE [LARGE SCALE GENOMIC DNA]</scope>
    <source>
        <strain evidence="7">J</strain>
    </source>
</reference>
<dbReference type="OMA" id="LACHHAM"/>
<dbReference type="InterPro" id="IPR000222">
    <property type="entry name" value="PP2C_BS"/>
</dbReference>
<dbReference type="GO" id="GO:0004721">
    <property type="term" value="F:phosphoprotein phosphatase activity"/>
    <property type="evidence" value="ECO:0007669"/>
    <property type="project" value="UniProtKB-KW"/>
</dbReference>
<keyword evidence="2" id="KW-0378">Hydrolase</keyword>
<evidence type="ECO:0000256" key="2">
    <source>
        <dbReference type="ARBA" id="ARBA00022801"/>
    </source>
</evidence>
<feature type="region of interest" description="Disordered" evidence="4">
    <location>
        <begin position="32"/>
        <end position="53"/>
    </location>
</feature>
<evidence type="ECO:0000313" key="6">
    <source>
        <dbReference type="EMBL" id="OCT92237.1"/>
    </source>
</evidence>
<dbReference type="GO" id="GO:0046872">
    <property type="term" value="F:metal ion binding"/>
    <property type="evidence" value="ECO:0007669"/>
    <property type="project" value="UniProtKB-KW"/>
</dbReference>
<gene>
    <name evidence="6" type="ORF">XELAEV_180152921mg</name>
</gene>
<dbReference type="InterPro" id="IPR036457">
    <property type="entry name" value="PPM-type-like_dom_sf"/>
</dbReference>